<dbReference type="PANTHER" id="PTHR34663:SF21">
    <property type="entry name" value="PROTEIN, PUTATIVE-RELATED"/>
    <property type="match status" value="1"/>
</dbReference>
<dbReference type="PANTHER" id="PTHR34663">
    <property type="entry name" value="OS06G0637400 PROTEIN"/>
    <property type="match status" value="1"/>
</dbReference>
<sequence length="67" mass="6877">MLRHTLAKSGPSLGVGHHKSLNVQTLGGIKDAGPSLGNGHKMVDVETLAKSEHLGIAQVLAIISSPT</sequence>
<dbReference type="OrthoDB" id="1936010at2759"/>
<evidence type="ECO:0000313" key="1">
    <source>
        <dbReference type="EMBL" id="KAF5177593.1"/>
    </source>
</evidence>
<comment type="caution">
    <text evidence="1">The sequence shown here is derived from an EMBL/GenBank/DDBJ whole genome shotgun (WGS) entry which is preliminary data.</text>
</comment>
<dbReference type="AlphaFoldDB" id="A0A7J6UY83"/>
<dbReference type="EMBL" id="JABWDY010041182">
    <property type="protein sequence ID" value="KAF5177593.1"/>
    <property type="molecule type" value="Genomic_DNA"/>
</dbReference>
<reference evidence="1 2" key="1">
    <citation type="submission" date="2020-06" db="EMBL/GenBank/DDBJ databases">
        <title>Transcriptomic and genomic resources for Thalictrum thalictroides and T. hernandezii: Facilitating candidate gene discovery in an emerging model plant lineage.</title>
        <authorList>
            <person name="Arias T."/>
            <person name="Riano-Pachon D.M."/>
            <person name="Di Stilio V.S."/>
        </authorList>
    </citation>
    <scope>NUCLEOTIDE SEQUENCE [LARGE SCALE GENOMIC DNA]</scope>
    <source>
        <strain evidence="2">cv. WT478/WT964</strain>
        <tissue evidence="1">Leaves</tissue>
    </source>
</reference>
<protein>
    <submittedName>
        <fullName evidence="1">Uncharacterized protein</fullName>
    </submittedName>
</protein>
<evidence type="ECO:0000313" key="2">
    <source>
        <dbReference type="Proteomes" id="UP000554482"/>
    </source>
</evidence>
<proteinExistence type="predicted"/>
<organism evidence="1 2">
    <name type="scientific">Thalictrum thalictroides</name>
    <name type="common">Rue-anemone</name>
    <name type="synonym">Anemone thalictroides</name>
    <dbReference type="NCBI Taxonomy" id="46969"/>
    <lineage>
        <taxon>Eukaryota</taxon>
        <taxon>Viridiplantae</taxon>
        <taxon>Streptophyta</taxon>
        <taxon>Embryophyta</taxon>
        <taxon>Tracheophyta</taxon>
        <taxon>Spermatophyta</taxon>
        <taxon>Magnoliopsida</taxon>
        <taxon>Ranunculales</taxon>
        <taxon>Ranunculaceae</taxon>
        <taxon>Thalictroideae</taxon>
        <taxon>Thalictrum</taxon>
    </lineage>
</organism>
<name>A0A7J6UY83_THATH</name>
<accession>A0A7J6UY83</accession>
<dbReference type="GO" id="GO:0045087">
    <property type="term" value="P:innate immune response"/>
    <property type="evidence" value="ECO:0007669"/>
    <property type="project" value="InterPro"/>
</dbReference>
<dbReference type="Proteomes" id="UP000554482">
    <property type="component" value="Unassembled WGS sequence"/>
</dbReference>
<gene>
    <name evidence="1" type="ORF">FRX31_032822</name>
</gene>
<dbReference type="GO" id="GO:0050793">
    <property type="term" value="P:regulation of developmental process"/>
    <property type="evidence" value="ECO:0007669"/>
    <property type="project" value="InterPro"/>
</dbReference>
<dbReference type="InterPro" id="IPR044700">
    <property type="entry name" value="PIP2/PIPL1"/>
</dbReference>
<keyword evidence="2" id="KW-1185">Reference proteome</keyword>